<name>A0A2J6R5G4_HYAVF</name>
<organism evidence="18 19">
    <name type="scientific">Hyaloscypha variabilis (strain UAMH 11265 / GT02V1 / F)</name>
    <name type="common">Meliniomyces variabilis</name>
    <dbReference type="NCBI Taxonomy" id="1149755"/>
    <lineage>
        <taxon>Eukaryota</taxon>
        <taxon>Fungi</taxon>
        <taxon>Dikarya</taxon>
        <taxon>Ascomycota</taxon>
        <taxon>Pezizomycotina</taxon>
        <taxon>Leotiomycetes</taxon>
        <taxon>Helotiales</taxon>
        <taxon>Hyaloscyphaceae</taxon>
        <taxon>Hyaloscypha</taxon>
        <taxon>Hyaloscypha variabilis</taxon>
    </lineage>
</organism>
<evidence type="ECO:0000256" key="4">
    <source>
        <dbReference type="ARBA" id="ARBA00022729"/>
    </source>
</evidence>
<keyword evidence="6 16" id="KW-0378">Hydrolase</keyword>
<keyword evidence="12" id="KW-0624">Polysaccharide degradation</keyword>
<dbReference type="InterPro" id="IPR011050">
    <property type="entry name" value="Pectin_lyase_fold/virulence"/>
</dbReference>
<evidence type="ECO:0000313" key="19">
    <source>
        <dbReference type="Proteomes" id="UP000235786"/>
    </source>
</evidence>
<reference evidence="18 19" key="1">
    <citation type="submission" date="2016-04" db="EMBL/GenBank/DDBJ databases">
        <title>A degradative enzymes factory behind the ericoid mycorrhizal symbiosis.</title>
        <authorList>
            <consortium name="DOE Joint Genome Institute"/>
            <person name="Martino E."/>
            <person name="Morin E."/>
            <person name="Grelet G."/>
            <person name="Kuo A."/>
            <person name="Kohler A."/>
            <person name="Daghino S."/>
            <person name="Barry K."/>
            <person name="Choi C."/>
            <person name="Cichocki N."/>
            <person name="Clum A."/>
            <person name="Copeland A."/>
            <person name="Hainaut M."/>
            <person name="Haridas S."/>
            <person name="Labutti K."/>
            <person name="Lindquist E."/>
            <person name="Lipzen A."/>
            <person name="Khouja H.-R."/>
            <person name="Murat C."/>
            <person name="Ohm R."/>
            <person name="Olson A."/>
            <person name="Spatafora J."/>
            <person name="Veneault-Fourrey C."/>
            <person name="Henrissat B."/>
            <person name="Grigoriev I."/>
            <person name="Martin F."/>
            <person name="Perotto S."/>
        </authorList>
    </citation>
    <scope>NUCLEOTIDE SEQUENCE [LARGE SCALE GENOMIC DNA]</scope>
    <source>
        <strain evidence="18 19">F</strain>
    </source>
</reference>
<comment type="subcellular location">
    <subcellularLocation>
        <location evidence="1">Secreted</location>
    </subcellularLocation>
</comment>
<evidence type="ECO:0000313" key="18">
    <source>
        <dbReference type="EMBL" id="PMD33760.1"/>
    </source>
</evidence>
<dbReference type="PANTHER" id="PTHR31736">
    <property type="match status" value="1"/>
</dbReference>
<protein>
    <recommendedName>
        <fullName evidence="14">galacturonan 1,4-alpha-galacturonidase</fullName>
        <ecNumber evidence="14">3.2.1.67</ecNumber>
    </recommendedName>
</protein>
<evidence type="ECO:0000256" key="3">
    <source>
        <dbReference type="ARBA" id="ARBA00022525"/>
    </source>
</evidence>
<comment type="catalytic activity">
    <reaction evidence="15">
        <text>[(1-&gt;4)-alpha-D-galacturonosyl](n) + H2O = alpha-D-galacturonate + [(1-&gt;4)-alpha-D-galacturonosyl](n-1)</text>
        <dbReference type="Rhea" id="RHEA:14117"/>
        <dbReference type="Rhea" id="RHEA-COMP:14570"/>
        <dbReference type="Rhea" id="RHEA-COMP:14572"/>
        <dbReference type="ChEBI" id="CHEBI:15377"/>
        <dbReference type="ChEBI" id="CHEBI:58658"/>
        <dbReference type="ChEBI" id="CHEBI:140523"/>
        <dbReference type="EC" id="3.2.1.67"/>
    </reaction>
</comment>
<evidence type="ECO:0000256" key="2">
    <source>
        <dbReference type="ARBA" id="ARBA00008834"/>
    </source>
</evidence>
<keyword evidence="11" id="KW-0961">Cell wall biogenesis/degradation</keyword>
<keyword evidence="19" id="KW-1185">Reference proteome</keyword>
<evidence type="ECO:0000256" key="10">
    <source>
        <dbReference type="ARBA" id="ARBA00023295"/>
    </source>
</evidence>
<dbReference type="InterPro" id="IPR006626">
    <property type="entry name" value="PbH1"/>
</dbReference>
<dbReference type="PANTHER" id="PTHR31736:SF12">
    <property type="entry name" value="EXO-POLYGALACTURONASE, PUTATIVE-RELATED"/>
    <property type="match status" value="1"/>
</dbReference>
<evidence type="ECO:0000256" key="14">
    <source>
        <dbReference type="ARBA" id="ARBA00038933"/>
    </source>
</evidence>
<evidence type="ECO:0000256" key="16">
    <source>
        <dbReference type="RuleBase" id="RU361169"/>
    </source>
</evidence>
<evidence type="ECO:0000256" key="11">
    <source>
        <dbReference type="ARBA" id="ARBA00023316"/>
    </source>
</evidence>
<keyword evidence="5" id="KW-0677">Repeat</keyword>
<dbReference type="Gene3D" id="2.160.20.10">
    <property type="entry name" value="Single-stranded right-handed beta-helix, Pectin lyase-like"/>
    <property type="match status" value="1"/>
</dbReference>
<evidence type="ECO:0000256" key="5">
    <source>
        <dbReference type="ARBA" id="ARBA00022737"/>
    </source>
</evidence>
<dbReference type="GO" id="GO:0047911">
    <property type="term" value="F:galacturan 1,4-alpha-galacturonidase activity"/>
    <property type="evidence" value="ECO:0007669"/>
    <property type="project" value="UniProtKB-EC"/>
</dbReference>
<dbReference type="Pfam" id="PF00295">
    <property type="entry name" value="Glyco_hydro_28"/>
    <property type="match status" value="1"/>
</dbReference>
<sequence length="417" mass="45762">MLVKSFLRCALLFVFAAPSDAAVNKTGSACVVTPLGGASSDDTPQILDAFKQCGQDGSITFTEGTYNIGQVMDKLDFRNCDINIYGTFVWSTDIQYWLSHSISVVYAGRSTAWRIGGTNVNIRGYGKALFDGNGQKWYDENKNAGNQNGRPISLTLWQATNFFIDGITWKQTQFWHTFVAHSQNITMTNLDMNATSNSQYKTVNTDGTDTWNSKDIVISNWTVTCGDDCISIKGNSTNVYVSNITCYSSGGMCIGSIGQDSSKPDYIDNVVFEDIHLTHSSNAAWIKTYPGNGHVKNVTFRNIEFTNVNQPIYITTCIYSQQNCDASRIQISDITWENIHGTARYNVGAGMHCSTAAPCQNLQFSDIDITQMDGGAVKYLCSNIADESTMGLKCTGTCPANFPQQLVISSLCRLGLT</sequence>
<keyword evidence="8" id="KW-0325">Glycoprotein</keyword>
<evidence type="ECO:0000256" key="9">
    <source>
        <dbReference type="ARBA" id="ARBA00023277"/>
    </source>
</evidence>
<keyword evidence="4 17" id="KW-0732">Signal</keyword>
<keyword evidence="9" id="KW-0119">Carbohydrate metabolism</keyword>
<evidence type="ECO:0000256" key="12">
    <source>
        <dbReference type="ARBA" id="ARBA00023326"/>
    </source>
</evidence>
<dbReference type="GO" id="GO:0005576">
    <property type="term" value="C:extracellular region"/>
    <property type="evidence" value="ECO:0007669"/>
    <property type="project" value="UniProtKB-SubCell"/>
</dbReference>
<dbReference type="InterPro" id="IPR000743">
    <property type="entry name" value="Glyco_hydro_28"/>
</dbReference>
<evidence type="ECO:0000256" key="6">
    <source>
        <dbReference type="ARBA" id="ARBA00022801"/>
    </source>
</evidence>
<evidence type="ECO:0000256" key="15">
    <source>
        <dbReference type="ARBA" id="ARBA00048766"/>
    </source>
</evidence>
<dbReference type="EMBL" id="KZ613955">
    <property type="protein sequence ID" value="PMD33760.1"/>
    <property type="molecule type" value="Genomic_DNA"/>
</dbReference>
<dbReference type="InterPro" id="IPR012334">
    <property type="entry name" value="Pectin_lyas_fold"/>
</dbReference>
<evidence type="ECO:0000256" key="17">
    <source>
        <dbReference type="SAM" id="SignalP"/>
    </source>
</evidence>
<dbReference type="GO" id="GO:0045490">
    <property type="term" value="P:pectin catabolic process"/>
    <property type="evidence" value="ECO:0007669"/>
    <property type="project" value="UniProtKB-ARBA"/>
</dbReference>
<keyword evidence="10 16" id="KW-0326">Glycosidase</keyword>
<dbReference type="SUPFAM" id="SSF51126">
    <property type="entry name" value="Pectin lyase-like"/>
    <property type="match status" value="1"/>
</dbReference>
<feature type="chain" id="PRO_5014324562" description="galacturonan 1,4-alpha-galacturonidase" evidence="17">
    <location>
        <begin position="22"/>
        <end position="417"/>
    </location>
</feature>
<proteinExistence type="inferred from homology"/>
<dbReference type="Proteomes" id="UP000235786">
    <property type="component" value="Unassembled WGS sequence"/>
</dbReference>
<evidence type="ECO:0000256" key="13">
    <source>
        <dbReference type="ARBA" id="ARBA00037312"/>
    </source>
</evidence>
<comment type="function">
    <text evidence="13">Specific in hydrolyzing the terminal glycosidic bond of polygalacturonic acid and oligogalacturonates.</text>
</comment>
<comment type="similarity">
    <text evidence="2 16">Belongs to the glycosyl hydrolase 28 family.</text>
</comment>
<dbReference type="SMART" id="SM00710">
    <property type="entry name" value="PbH1"/>
    <property type="match status" value="5"/>
</dbReference>
<evidence type="ECO:0000256" key="8">
    <source>
        <dbReference type="ARBA" id="ARBA00023180"/>
    </source>
</evidence>
<dbReference type="GO" id="GO:0004650">
    <property type="term" value="F:polygalacturonase activity"/>
    <property type="evidence" value="ECO:0007669"/>
    <property type="project" value="InterPro"/>
</dbReference>
<keyword evidence="7" id="KW-1015">Disulfide bond</keyword>
<dbReference type="OrthoDB" id="187139at2759"/>
<keyword evidence="3" id="KW-0964">Secreted</keyword>
<evidence type="ECO:0000256" key="7">
    <source>
        <dbReference type="ARBA" id="ARBA00023157"/>
    </source>
</evidence>
<evidence type="ECO:0000256" key="1">
    <source>
        <dbReference type="ARBA" id="ARBA00004613"/>
    </source>
</evidence>
<dbReference type="EC" id="3.2.1.67" evidence="14"/>
<gene>
    <name evidence="18" type="ORF">L207DRAFT_498260</name>
</gene>
<dbReference type="AlphaFoldDB" id="A0A2J6R5G4"/>
<dbReference type="STRING" id="1149755.A0A2J6R5G4"/>
<dbReference type="GO" id="GO:0071555">
    <property type="term" value="P:cell wall organization"/>
    <property type="evidence" value="ECO:0007669"/>
    <property type="project" value="UniProtKB-KW"/>
</dbReference>
<feature type="signal peptide" evidence="17">
    <location>
        <begin position="1"/>
        <end position="21"/>
    </location>
</feature>
<accession>A0A2J6R5G4</accession>